<feature type="compositionally biased region" description="Basic and acidic residues" evidence="3">
    <location>
        <begin position="158"/>
        <end position="167"/>
    </location>
</feature>
<dbReference type="Pfam" id="PF04979">
    <property type="entry name" value="IPP-2"/>
    <property type="match status" value="1"/>
</dbReference>
<evidence type="ECO:0000313" key="4">
    <source>
        <dbReference type="EMBL" id="KAK6466536.1"/>
    </source>
</evidence>
<reference evidence="4 5" key="1">
    <citation type="submission" date="2021-05" db="EMBL/GenBank/DDBJ databases">
        <authorList>
            <person name="Zahm M."/>
            <person name="Klopp C."/>
            <person name="Cabau C."/>
            <person name="Kuhl H."/>
            <person name="Suciu R."/>
            <person name="Ciorpac M."/>
            <person name="Holostenco D."/>
            <person name="Gessner J."/>
            <person name="Wuertz S."/>
            <person name="Hohne C."/>
            <person name="Stock M."/>
            <person name="Gislard M."/>
            <person name="Lluch J."/>
            <person name="Milhes M."/>
            <person name="Lampietro C."/>
            <person name="Lopez Roques C."/>
            <person name="Donnadieu C."/>
            <person name="Du K."/>
            <person name="Schartl M."/>
            <person name="Guiguen Y."/>
        </authorList>
    </citation>
    <scope>NUCLEOTIDE SEQUENCE [LARGE SCALE GENOMIC DNA]</scope>
    <source>
        <strain evidence="4">Hh-F2</strain>
        <tissue evidence="4">Blood</tissue>
    </source>
</reference>
<evidence type="ECO:0000256" key="3">
    <source>
        <dbReference type="SAM" id="MobiDB-lite"/>
    </source>
</evidence>
<organism evidence="4 5">
    <name type="scientific">Huso huso</name>
    <name type="common">Beluga</name>
    <name type="synonym">Acipenser huso</name>
    <dbReference type="NCBI Taxonomy" id="61971"/>
    <lineage>
        <taxon>Eukaryota</taxon>
        <taxon>Metazoa</taxon>
        <taxon>Chordata</taxon>
        <taxon>Craniata</taxon>
        <taxon>Vertebrata</taxon>
        <taxon>Euteleostomi</taxon>
        <taxon>Actinopterygii</taxon>
        <taxon>Chondrostei</taxon>
        <taxon>Acipenseriformes</taxon>
        <taxon>Acipenseridae</taxon>
        <taxon>Huso</taxon>
    </lineage>
</organism>
<dbReference type="InterPro" id="IPR007062">
    <property type="entry name" value="PPI-2"/>
</dbReference>
<evidence type="ECO:0000256" key="2">
    <source>
        <dbReference type="ARBA" id="ARBA00023272"/>
    </source>
</evidence>
<comment type="similarity">
    <text evidence="1">Belongs to the protein phosphatase inhibitor 2 family.</text>
</comment>
<feature type="compositionally biased region" description="Low complexity" evidence="3">
    <location>
        <begin position="18"/>
        <end position="29"/>
    </location>
</feature>
<feature type="region of interest" description="Disordered" evidence="3">
    <location>
        <begin position="1"/>
        <end position="179"/>
    </location>
</feature>
<name>A0ABR0Y295_HUSHU</name>
<dbReference type="EMBL" id="JAHFZB010000056">
    <property type="protein sequence ID" value="KAK6466536.1"/>
    <property type="molecule type" value="Genomic_DNA"/>
</dbReference>
<feature type="compositionally biased region" description="Basic and acidic residues" evidence="3">
    <location>
        <begin position="128"/>
        <end position="148"/>
    </location>
</feature>
<proteinExistence type="inferred from homology"/>
<dbReference type="GO" id="GO:0004864">
    <property type="term" value="F:protein phosphatase inhibitor activity"/>
    <property type="evidence" value="ECO:0007669"/>
    <property type="project" value="UniProtKB-KW"/>
</dbReference>
<feature type="compositionally biased region" description="Acidic residues" evidence="3">
    <location>
        <begin position="108"/>
        <end position="117"/>
    </location>
</feature>
<dbReference type="PANTHER" id="PTHR12398">
    <property type="entry name" value="PROTEIN PHOSPHATASE INHIBITOR"/>
    <property type="match status" value="1"/>
</dbReference>
<evidence type="ECO:0000256" key="1">
    <source>
        <dbReference type="ARBA" id="ARBA00005472"/>
    </source>
</evidence>
<feature type="compositionally biased region" description="Polar residues" evidence="3">
    <location>
        <begin position="76"/>
        <end position="85"/>
    </location>
</feature>
<keyword evidence="2 4" id="KW-0650">Protein phosphatase inhibitor</keyword>
<comment type="caution">
    <text evidence="4">The sequence shown here is derived from an EMBL/GenBank/DDBJ whole genome shotgun (WGS) entry which is preliminary data.</text>
</comment>
<evidence type="ECO:0000313" key="5">
    <source>
        <dbReference type="Proteomes" id="UP001369086"/>
    </source>
</evidence>
<dbReference type="Proteomes" id="UP001369086">
    <property type="component" value="Unassembled WGS sequence"/>
</dbReference>
<sequence>MDSPRRPQKSILKKRSSSDAQSSSGTEASGRVMRRKSQRWDEMNILMTHHPAGKDYGSMKIDEPQTPFCRQLDEAASSTSGSQGRFSPKLLAKRLMALVDPPRIPQEQTEEDSEEEGGALSHNPEQQSFEHQRKKHYDEGQHITREASEEAEQEEEEGRGGAGRDEGSDPPSQKVAAWRSSIECIHRKLGKKLQTEEGEDDHAEFD</sequence>
<accession>A0ABR0Y295</accession>
<dbReference type="Gene3D" id="6.10.250.1050">
    <property type="match status" value="1"/>
</dbReference>
<gene>
    <name evidence="4" type="ORF">HHUSO_G36251</name>
</gene>
<dbReference type="PANTHER" id="PTHR12398:SF8">
    <property type="entry name" value="RIKEN CDNA 2810408A11 GENE"/>
    <property type="match status" value="1"/>
</dbReference>
<protein>
    <submittedName>
        <fullName evidence="4">Protein phosphatase inhibitor 2-like</fullName>
    </submittedName>
</protein>
<keyword evidence="5" id="KW-1185">Reference proteome</keyword>
<feature type="compositionally biased region" description="Basic residues" evidence="3">
    <location>
        <begin position="1"/>
        <end position="15"/>
    </location>
</feature>